<dbReference type="Pfam" id="PF19112">
    <property type="entry name" value="VanA_C"/>
    <property type="match status" value="1"/>
</dbReference>
<dbReference type="Proteomes" id="UP000484255">
    <property type="component" value="Unassembled WGS sequence"/>
</dbReference>
<dbReference type="GO" id="GO:0051537">
    <property type="term" value="F:2 iron, 2 sulfur cluster binding"/>
    <property type="evidence" value="ECO:0007669"/>
    <property type="project" value="UniProtKB-KW"/>
</dbReference>
<organism evidence="7 8">
    <name type="scientific">Ideonella livida</name>
    <dbReference type="NCBI Taxonomy" id="2707176"/>
    <lineage>
        <taxon>Bacteria</taxon>
        <taxon>Pseudomonadati</taxon>
        <taxon>Pseudomonadota</taxon>
        <taxon>Betaproteobacteria</taxon>
        <taxon>Burkholderiales</taxon>
        <taxon>Sphaerotilaceae</taxon>
        <taxon>Ideonella</taxon>
    </lineage>
</organism>
<evidence type="ECO:0000256" key="2">
    <source>
        <dbReference type="ARBA" id="ARBA00022723"/>
    </source>
</evidence>
<dbReference type="GO" id="GO:0051213">
    <property type="term" value="F:dioxygenase activity"/>
    <property type="evidence" value="ECO:0007669"/>
    <property type="project" value="UniProtKB-KW"/>
</dbReference>
<dbReference type="PROSITE" id="PS51296">
    <property type="entry name" value="RIESKE"/>
    <property type="match status" value="1"/>
</dbReference>
<dbReference type="EMBL" id="JAAGOH010000012">
    <property type="protein sequence ID" value="NDY91810.1"/>
    <property type="molecule type" value="Genomic_DNA"/>
</dbReference>
<proteinExistence type="predicted"/>
<evidence type="ECO:0000256" key="3">
    <source>
        <dbReference type="ARBA" id="ARBA00023002"/>
    </source>
</evidence>
<dbReference type="GO" id="GO:0046872">
    <property type="term" value="F:metal ion binding"/>
    <property type="evidence" value="ECO:0007669"/>
    <property type="project" value="UniProtKB-KW"/>
</dbReference>
<evidence type="ECO:0000259" key="6">
    <source>
        <dbReference type="PROSITE" id="PS51296"/>
    </source>
</evidence>
<comment type="caution">
    <text evidence="7">The sequence shown here is derived from an EMBL/GenBank/DDBJ whole genome shotgun (WGS) entry which is preliminary data.</text>
</comment>
<name>A0A7C9PIB4_9BURK</name>
<keyword evidence="1" id="KW-0001">2Fe-2S</keyword>
<keyword evidence="8" id="KW-1185">Reference proteome</keyword>
<keyword evidence="3" id="KW-0560">Oxidoreductase</keyword>
<dbReference type="Pfam" id="PF00355">
    <property type="entry name" value="Rieske"/>
    <property type="match status" value="1"/>
</dbReference>
<dbReference type="InterPro" id="IPR017941">
    <property type="entry name" value="Rieske_2Fe-2S"/>
</dbReference>
<dbReference type="SUPFAM" id="SSF50022">
    <property type="entry name" value="ISP domain"/>
    <property type="match status" value="1"/>
</dbReference>
<dbReference type="PANTHER" id="PTHR21266">
    <property type="entry name" value="IRON-SULFUR DOMAIN CONTAINING PROTEIN"/>
    <property type="match status" value="1"/>
</dbReference>
<evidence type="ECO:0000313" key="8">
    <source>
        <dbReference type="Proteomes" id="UP000484255"/>
    </source>
</evidence>
<dbReference type="InterPro" id="IPR050584">
    <property type="entry name" value="Cholesterol_7-desaturase"/>
</dbReference>
<protein>
    <submittedName>
        <fullName evidence="7">Aromatic ring-hydroxylating dioxygenase subunit alpha</fullName>
    </submittedName>
</protein>
<accession>A0A7C9PIB4</accession>
<dbReference type="AlphaFoldDB" id="A0A7C9PIB4"/>
<evidence type="ECO:0000256" key="4">
    <source>
        <dbReference type="ARBA" id="ARBA00023004"/>
    </source>
</evidence>
<keyword evidence="7" id="KW-0223">Dioxygenase</keyword>
<gene>
    <name evidence="7" type="ORF">G3A44_11500</name>
</gene>
<feature type="domain" description="Rieske" evidence="6">
    <location>
        <begin position="26"/>
        <end position="127"/>
    </location>
</feature>
<dbReference type="Gene3D" id="2.102.10.10">
    <property type="entry name" value="Rieske [2Fe-2S] iron-sulphur domain"/>
    <property type="match status" value="1"/>
</dbReference>
<evidence type="ECO:0000256" key="1">
    <source>
        <dbReference type="ARBA" id="ARBA00022714"/>
    </source>
</evidence>
<dbReference type="SUPFAM" id="SSF55961">
    <property type="entry name" value="Bet v1-like"/>
    <property type="match status" value="1"/>
</dbReference>
<keyword evidence="4" id="KW-0408">Iron</keyword>
<keyword evidence="5" id="KW-0411">Iron-sulfur</keyword>
<evidence type="ECO:0000256" key="5">
    <source>
        <dbReference type="ARBA" id="ARBA00023014"/>
    </source>
</evidence>
<dbReference type="Gene3D" id="3.90.380.10">
    <property type="entry name" value="Naphthalene 1,2-dioxygenase Alpha Subunit, Chain A, domain 1"/>
    <property type="match status" value="1"/>
</dbReference>
<reference evidence="7 8" key="1">
    <citation type="submission" date="2020-02" db="EMBL/GenBank/DDBJ databases">
        <title>Ideonella bacterium strain TBM-1.</title>
        <authorList>
            <person name="Chen W.-M."/>
        </authorList>
    </citation>
    <scope>NUCLEOTIDE SEQUENCE [LARGE SCALE GENOMIC DNA]</scope>
    <source>
        <strain evidence="7 8">TBM-1</strain>
    </source>
</reference>
<keyword evidence="2" id="KW-0479">Metal-binding</keyword>
<dbReference type="InterPro" id="IPR036922">
    <property type="entry name" value="Rieske_2Fe-2S_sf"/>
</dbReference>
<dbReference type="RefSeq" id="WP_163457663.1">
    <property type="nucleotide sequence ID" value="NZ_JAAGOH010000012.1"/>
</dbReference>
<evidence type="ECO:0000313" key="7">
    <source>
        <dbReference type="EMBL" id="NDY91810.1"/>
    </source>
</evidence>
<dbReference type="PANTHER" id="PTHR21266:SF60">
    <property type="entry name" value="3-KETOSTEROID-9-ALPHA-MONOOXYGENASE, OXYGENASE COMPONENT"/>
    <property type="match status" value="1"/>
</dbReference>
<dbReference type="CDD" id="cd08878">
    <property type="entry name" value="RHO_alpha_C_DMO-like"/>
    <property type="match status" value="1"/>
</dbReference>
<dbReference type="InterPro" id="IPR044043">
    <property type="entry name" value="VanA_C_cat"/>
</dbReference>
<sequence>MTACAAACADAPSDETLARRYPLDRWYVAGFADELKDQPLGRRFLDQPVVMFRTPDGQVAALEDRCCHRSLPLSRGTLEGQGLRCGYHGLLFDALGRCLEIPGQPKVPTKARVRAYHLREKDHILWIWMPRQAGTAPICEPPDYPVHDDPRYRFGHGSYHYNAPWQLIHDNLLDLSHLGYVHLKTIGGNARLHMNAPTRVSSEGLGVTVVRHMAGSTPPPTYRAAWPFGETCDRWQEIVFQPSHLAIWTGAMAPGEAALDDPARGGFHMRGFHGITPESETTAHYFWSMSANRHPDLPDTLSTVIEQTRFTFDEDKGVIESQWAAMQRSGGPSAWVDIHTDAGGVRARRVISGLIAAQQVAAGAADLSPSAAAGAVDGVVA</sequence>